<evidence type="ECO:0000313" key="2">
    <source>
        <dbReference type="Proteomes" id="UP000075517"/>
    </source>
</evidence>
<gene>
    <name evidence="1" type="ORF">B4114_2018</name>
</gene>
<name>A0A150NER4_GEOSE</name>
<reference evidence="1 2" key="1">
    <citation type="submission" date="2016-01" db="EMBL/GenBank/DDBJ databases">
        <title>Draft Genome Sequences of Seven Thermophilic Sporeformers Isolated from Foods.</title>
        <authorList>
            <person name="Berendsen E.M."/>
            <person name="Wells-Bennik M.H."/>
            <person name="Krawcyk A.O."/>
            <person name="De Jong A."/>
            <person name="Holsappel S."/>
            <person name="Eijlander R.T."/>
            <person name="Kuipers O.P."/>
        </authorList>
    </citation>
    <scope>NUCLEOTIDE SEQUENCE [LARGE SCALE GENOMIC DNA]</scope>
    <source>
        <strain evidence="1 2">B4114</strain>
    </source>
</reference>
<protein>
    <submittedName>
        <fullName evidence="1">Uncharacterized protein</fullName>
    </submittedName>
</protein>
<accession>A0A150NER4</accession>
<dbReference type="AlphaFoldDB" id="A0A150NER4"/>
<comment type="caution">
    <text evidence="1">The sequence shown here is derived from an EMBL/GenBank/DDBJ whole genome shotgun (WGS) entry which is preliminary data.</text>
</comment>
<dbReference type="EMBL" id="LQYY01000017">
    <property type="protein sequence ID" value="KYD35092.1"/>
    <property type="molecule type" value="Genomic_DNA"/>
</dbReference>
<proteinExistence type="predicted"/>
<dbReference type="Proteomes" id="UP000075517">
    <property type="component" value="Unassembled WGS sequence"/>
</dbReference>
<organism evidence="1 2">
    <name type="scientific">Geobacillus stearothermophilus</name>
    <name type="common">Bacillus stearothermophilus</name>
    <dbReference type="NCBI Taxonomy" id="1422"/>
    <lineage>
        <taxon>Bacteria</taxon>
        <taxon>Bacillati</taxon>
        <taxon>Bacillota</taxon>
        <taxon>Bacilli</taxon>
        <taxon>Bacillales</taxon>
        <taxon>Anoxybacillaceae</taxon>
        <taxon>Geobacillus</taxon>
    </lineage>
</organism>
<evidence type="ECO:0000313" key="1">
    <source>
        <dbReference type="EMBL" id="KYD35092.1"/>
    </source>
</evidence>
<dbReference type="PATRIC" id="fig|1422.17.peg.1604"/>
<sequence>MLQNDEANVLLFAVSTKNPVFLFFFVCATVKPWSGSFHLSSCFFPCPLRCLPLQ</sequence>